<dbReference type="InterPro" id="IPR012337">
    <property type="entry name" value="RNaseH-like_sf"/>
</dbReference>
<evidence type="ECO:0000259" key="2">
    <source>
        <dbReference type="Pfam" id="PF13966"/>
    </source>
</evidence>
<sequence length="356" mass="40631">MWHYEKSGCFTVKSAYHLQQNLKFLAAEERTGGSSAREIRNWNWIWKTCVPPKVKIFLWSCCSKALPVCERLQRRRLLEDGNCPRCGYELETITHCLLKCAYARQVWALSGLPYGKYNCDLDDVEQWFKLAYTRMDLKEFGYFATICWWLWFSRNKWIWEKSDIMPPSLCSHAQDFHFRFLHSMAGIPKEVQHPTILHWNPPPSGQLKINMDAAVSRVGSVIGIGLIARNWMGECIDWKTYTLYQPLNPESAEAIAALKATEFGVDKGWKKFSIEGDCLSVIQGIMNPSPSMGMLGPIFEDIKKITSDLDSFQALHISRNFNNAAHSLAKLASNGYVFTSVLPSDIATIVTTDVSH</sequence>
<dbReference type="InterPro" id="IPR002156">
    <property type="entry name" value="RNaseH_domain"/>
</dbReference>
<dbReference type="Gene3D" id="3.30.420.10">
    <property type="entry name" value="Ribonuclease H-like superfamily/Ribonuclease H"/>
    <property type="match status" value="1"/>
</dbReference>
<dbReference type="Pfam" id="PF13456">
    <property type="entry name" value="RVT_3"/>
    <property type="match status" value="1"/>
</dbReference>
<dbReference type="AlphaFoldDB" id="A0ABD3U9T4"/>
<dbReference type="InterPro" id="IPR052929">
    <property type="entry name" value="RNase_H-like_EbsB-rel"/>
</dbReference>
<proteinExistence type="predicted"/>
<accession>A0ABD3U9T4</accession>
<dbReference type="Proteomes" id="UP001634393">
    <property type="component" value="Unassembled WGS sequence"/>
</dbReference>
<dbReference type="PANTHER" id="PTHR47074">
    <property type="entry name" value="BNAC02G40300D PROTEIN"/>
    <property type="match status" value="1"/>
</dbReference>
<name>A0ABD3U9T4_9LAMI</name>
<dbReference type="SUPFAM" id="SSF53098">
    <property type="entry name" value="Ribonuclease H-like"/>
    <property type="match status" value="1"/>
</dbReference>
<dbReference type="CDD" id="cd06222">
    <property type="entry name" value="RNase_H_like"/>
    <property type="match status" value="1"/>
</dbReference>
<reference evidence="3 4" key="1">
    <citation type="submission" date="2024-12" db="EMBL/GenBank/DDBJ databases">
        <title>The unique morphological basis and parallel evolutionary history of personate flowers in Penstemon.</title>
        <authorList>
            <person name="Depatie T.H."/>
            <person name="Wessinger C.A."/>
        </authorList>
    </citation>
    <scope>NUCLEOTIDE SEQUENCE [LARGE SCALE GENOMIC DNA]</scope>
    <source>
        <strain evidence="3">WTNN_2</strain>
        <tissue evidence="3">Leaf</tissue>
    </source>
</reference>
<dbReference type="InterPro" id="IPR044730">
    <property type="entry name" value="RNase_H-like_dom_plant"/>
</dbReference>
<comment type="caution">
    <text evidence="3">The sequence shown here is derived from an EMBL/GenBank/DDBJ whole genome shotgun (WGS) entry which is preliminary data.</text>
</comment>
<dbReference type="EMBL" id="JBJXBP010000002">
    <property type="protein sequence ID" value="KAL3846239.1"/>
    <property type="molecule type" value="Genomic_DNA"/>
</dbReference>
<gene>
    <name evidence="3" type="ORF">ACJIZ3_003642</name>
</gene>
<organism evidence="3 4">
    <name type="scientific">Penstemon smallii</name>
    <dbReference type="NCBI Taxonomy" id="265156"/>
    <lineage>
        <taxon>Eukaryota</taxon>
        <taxon>Viridiplantae</taxon>
        <taxon>Streptophyta</taxon>
        <taxon>Embryophyta</taxon>
        <taxon>Tracheophyta</taxon>
        <taxon>Spermatophyta</taxon>
        <taxon>Magnoliopsida</taxon>
        <taxon>eudicotyledons</taxon>
        <taxon>Gunneridae</taxon>
        <taxon>Pentapetalae</taxon>
        <taxon>asterids</taxon>
        <taxon>lamiids</taxon>
        <taxon>Lamiales</taxon>
        <taxon>Plantaginaceae</taxon>
        <taxon>Cheloneae</taxon>
        <taxon>Penstemon</taxon>
    </lineage>
</organism>
<protein>
    <submittedName>
        <fullName evidence="3">Uncharacterized protein</fullName>
    </submittedName>
</protein>
<evidence type="ECO:0000313" key="3">
    <source>
        <dbReference type="EMBL" id="KAL3846239.1"/>
    </source>
</evidence>
<dbReference type="PANTHER" id="PTHR47074:SF11">
    <property type="entry name" value="REVERSE TRANSCRIPTASE-LIKE PROTEIN"/>
    <property type="match status" value="1"/>
</dbReference>
<keyword evidence="4" id="KW-1185">Reference proteome</keyword>
<feature type="domain" description="RNase H type-1" evidence="1">
    <location>
        <begin position="210"/>
        <end position="332"/>
    </location>
</feature>
<feature type="domain" description="Reverse transcriptase zinc-binding" evidence="2">
    <location>
        <begin position="10"/>
        <end position="107"/>
    </location>
</feature>
<dbReference type="InterPro" id="IPR026960">
    <property type="entry name" value="RVT-Znf"/>
</dbReference>
<dbReference type="Pfam" id="PF13966">
    <property type="entry name" value="zf-RVT"/>
    <property type="match status" value="1"/>
</dbReference>
<evidence type="ECO:0000259" key="1">
    <source>
        <dbReference type="Pfam" id="PF13456"/>
    </source>
</evidence>
<dbReference type="InterPro" id="IPR036397">
    <property type="entry name" value="RNaseH_sf"/>
</dbReference>
<evidence type="ECO:0000313" key="4">
    <source>
        <dbReference type="Proteomes" id="UP001634393"/>
    </source>
</evidence>